<dbReference type="InterPro" id="IPR008139">
    <property type="entry name" value="SaposinB_dom"/>
</dbReference>
<protein>
    <submittedName>
        <fullName evidence="6">Saposin B-type domain-containing protein</fullName>
    </submittedName>
</protein>
<sequence length="137" mass="15688">MLTKLTLLIALAAVSSLHAKDAIQAFSLKDKCDACKSLMLDVNAKLPTFTRTTEELLKQVLKATCERYLHFKILAEICVVFEERVIHDLFVWITDQESRLIPDRECQYLRMCPRTNFYAAIAKLAKDYPVLPKLPEA</sequence>
<evidence type="ECO:0000256" key="1">
    <source>
        <dbReference type="ARBA" id="ARBA00023157"/>
    </source>
</evidence>
<feature type="domain" description="Saposin B-type" evidence="3">
    <location>
        <begin position="28"/>
        <end position="116"/>
    </location>
</feature>
<proteinExistence type="predicted"/>
<dbReference type="AlphaFoldDB" id="A0A0N4XW60"/>
<dbReference type="EMBL" id="UYSL01019859">
    <property type="protein sequence ID" value="VDL70694.1"/>
    <property type="molecule type" value="Genomic_DNA"/>
</dbReference>
<evidence type="ECO:0000313" key="5">
    <source>
        <dbReference type="Proteomes" id="UP000271162"/>
    </source>
</evidence>
<dbReference type="SUPFAM" id="SSF47862">
    <property type="entry name" value="Saposin"/>
    <property type="match status" value="1"/>
</dbReference>
<dbReference type="Gene3D" id="1.10.225.10">
    <property type="entry name" value="Saposin-like"/>
    <property type="match status" value="1"/>
</dbReference>
<dbReference type="Proteomes" id="UP000271162">
    <property type="component" value="Unassembled WGS sequence"/>
</dbReference>
<reference evidence="4 5" key="2">
    <citation type="submission" date="2018-11" db="EMBL/GenBank/DDBJ databases">
        <authorList>
            <consortium name="Pathogen Informatics"/>
        </authorList>
    </citation>
    <scope>NUCLEOTIDE SEQUENCE [LARGE SCALE GENOMIC DNA]</scope>
</reference>
<dbReference type="WBParaSite" id="NBR_0000710401-mRNA-1">
    <property type="protein sequence ID" value="NBR_0000710401-mRNA-1"/>
    <property type="gene ID" value="NBR_0000710401"/>
</dbReference>
<feature type="chain" id="PRO_5043124857" evidence="2">
    <location>
        <begin position="20"/>
        <end position="137"/>
    </location>
</feature>
<name>A0A0N4XW60_NIPBR</name>
<evidence type="ECO:0000313" key="6">
    <source>
        <dbReference type="WBParaSite" id="NBR_0000710401-mRNA-1"/>
    </source>
</evidence>
<accession>A0A0N4XW60</accession>
<dbReference type="InterPro" id="IPR011001">
    <property type="entry name" value="Saposin-like"/>
</dbReference>
<feature type="signal peptide" evidence="2">
    <location>
        <begin position="1"/>
        <end position="19"/>
    </location>
</feature>
<reference evidence="6" key="1">
    <citation type="submission" date="2017-02" db="UniProtKB">
        <authorList>
            <consortium name="WormBaseParasite"/>
        </authorList>
    </citation>
    <scope>IDENTIFICATION</scope>
</reference>
<evidence type="ECO:0000256" key="2">
    <source>
        <dbReference type="SAM" id="SignalP"/>
    </source>
</evidence>
<keyword evidence="1" id="KW-1015">Disulfide bond</keyword>
<dbReference type="OMA" id="DACKSLM"/>
<organism evidence="6">
    <name type="scientific">Nippostrongylus brasiliensis</name>
    <name type="common">Rat hookworm</name>
    <dbReference type="NCBI Taxonomy" id="27835"/>
    <lineage>
        <taxon>Eukaryota</taxon>
        <taxon>Metazoa</taxon>
        <taxon>Ecdysozoa</taxon>
        <taxon>Nematoda</taxon>
        <taxon>Chromadorea</taxon>
        <taxon>Rhabditida</taxon>
        <taxon>Rhabditina</taxon>
        <taxon>Rhabditomorpha</taxon>
        <taxon>Strongyloidea</taxon>
        <taxon>Heligmosomidae</taxon>
        <taxon>Nippostrongylus</taxon>
    </lineage>
</organism>
<dbReference type="PROSITE" id="PS50015">
    <property type="entry name" value="SAP_B"/>
    <property type="match status" value="1"/>
</dbReference>
<evidence type="ECO:0000313" key="4">
    <source>
        <dbReference type="EMBL" id="VDL70694.1"/>
    </source>
</evidence>
<evidence type="ECO:0000259" key="3">
    <source>
        <dbReference type="PROSITE" id="PS50015"/>
    </source>
</evidence>
<keyword evidence="5" id="KW-1185">Reference proteome</keyword>
<keyword evidence="2" id="KW-0732">Signal</keyword>
<gene>
    <name evidence="4" type="ORF">NBR_LOCUS7105</name>
</gene>